<name>A0A8S5LG05_9CAUD</name>
<dbReference type="InterPro" id="IPR025586">
    <property type="entry name" value="PcfJ"/>
</dbReference>
<evidence type="ECO:0000256" key="1">
    <source>
        <dbReference type="SAM" id="Coils"/>
    </source>
</evidence>
<sequence length="449" mass="52942">MKPRTKLEKRVTGLSGKLSAVTEVQKEWAKEHIFTHEAYRCKDELWCSECGGTWIDTSNSELGTTLLGDTTECPYCHHKLDVKVSRKRKVEEEKYMSILQTAGEFQIIRHILCCKYARKRNFDLNSRQDYIHYAFFEVVQEWITVEGKRTIMAKPMNMGSSGWIYSEPLSIKGEYGSYSWNYRGDLYAIWGWIYPRKKLIPELRKRGIGKRFPDVPPSKLVRDLLKGGNDAELCIKTGQTDMLKHMYKTGYYQLRYKPSFNICNRNRYIIRDASMWNDYISLLSYFHKDLHNAKYVCPKNLKAEHDRLLRKKNEIEARQRRERDRIKAIQKEKQLKEDIASFYNRMERFFGMEIKGDGIVIRPLESVTQFYKEGKAMHHCVYANRYYRRSECLIMTAIVGEKHVETIEVNLKSFQIVQSRAVCNGTSEYHDCIIRLVEKNMSLIKKLTA</sequence>
<keyword evidence="1" id="KW-0175">Coiled coil</keyword>
<accession>A0A8S5LG05</accession>
<reference evidence="2" key="1">
    <citation type="journal article" date="2021" name="Proc. Natl. Acad. Sci. U.S.A.">
        <title>A Catalog of Tens of Thousands of Viruses from Human Metagenomes Reveals Hidden Associations with Chronic Diseases.</title>
        <authorList>
            <person name="Tisza M.J."/>
            <person name="Buck C.B."/>
        </authorList>
    </citation>
    <scope>NUCLEOTIDE SEQUENCE</scope>
    <source>
        <strain evidence="2">Ctbrg2</strain>
    </source>
</reference>
<dbReference type="Pfam" id="PF14284">
    <property type="entry name" value="PcfJ"/>
    <property type="match status" value="1"/>
</dbReference>
<dbReference type="EMBL" id="BK014711">
    <property type="protein sequence ID" value="DAD68847.1"/>
    <property type="molecule type" value="Genomic_DNA"/>
</dbReference>
<protein>
    <submittedName>
        <fullName evidence="2">PcfJ-like protein</fullName>
    </submittedName>
</protein>
<proteinExistence type="predicted"/>
<evidence type="ECO:0000313" key="2">
    <source>
        <dbReference type="EMBL" id="DAD68847.1"/>
    </source>
</evidence>
<organism evidence="2">
    <name type="scientific">Siphoviridae sp. ctbrg2</name>
    <dbReference type="NCBI Taxonomy" id="2823589"/>
    <lineage>
        <taxon>Viruses</taxon>
        <taxon>Duplodnaviria</taxon>
        <taxon>Heunggongvirae</taxon>
        <taxon>Uroviricota</taxon>
        <taxon>Caudoviricetes</taxon>
    </lineage>
</organism>
<feature type="coiled-coil region" evidence="1">
    <location>
        <begin position="305"/>
        <end position="332"/>
    </location>
</feature>